<dbReference type="RefSeq" id="WP_163804601.1">
    <property type="nucleotide sequence ID" value="NZ_AP022620.1"/>
</dbReference>
<gene>
    <name evidence="5" type="ORF">MANY_25990</name>
</gene>
<dbReference type="SUPFAM" id="SSF51735">
    <property type="entry name" value="NAD(P)-binding Rossmann-fold domains"/>
    <property type="match status" value="1"/>
</dbReference>
<dbReference type="PANTHER" id="PTHR44196">
    <property type="entry name" value="DEHYDROGENASE/REDUCTASE SDR FAMILY MEMBER 7B"/>
    <property type="match status" value="1"/>
</dbReference>
<dbReference type="GO" id="GO:0016020">
    <property type="term" value="C:membrane"/>
    <property type="evidence" value="ECO:0007669"/>
    <property type="project" value="TreeGrafter"/>
</dbReference>
<dbReference type="Gene3D" id="3.40.50.720">
    <property type="entry name" value="NAD(P)-binding Rossmann-like Domain"/>
    <property type="match status" value="1"/>
</dbReference>
<sequence length="311" mass="33924">MAADATSWAPTITPQQSRYWLARRTKPIGEHDRSSEGSGRTALVTGASSGIGLAWCELLAAKGFDIVPVARRLDRLNALKQRLEADWSVSVSPMTADLSRPGAPAEIYTELARRNTTVDVLVNNAGYSIAGRFIDNSWSDQEAFLRVIGLSGIELTHLLLPSMIERRWGRIVFVASIAAVMSGLPGQVLYSAGKSLVHKFSEGLAEEVERLGVHSTVSLPGTTDTDIFDNSNVTEFTEGLAMQMSMMSPIAVARQGFEASKRGDRMIVHGKHHQIGTFFMAHAPRPLRYLISGRLALKAMPELHNAAPQRC</sequence>
<dbReference type="PIRSF" id="PIRSF000126">
    <property type="entry name" value="11-beta-HSD1"/>
    <property type="match status" value="1"/>
</dbReference>
<evidence type="ECO:0000256" key="1">
    <source>
        <dbReference type="ARBA" id="ARBA00006484"/>
    </source>
</evidence>
<keyword evidence="6" id="KW-1185">Reference proteome</keyword>
<keyword evidence="2" id="KW-0560">Oxidoreductase</keyword>
<dbReference type="KEGG" id="many:MANY_25990"/>
<evidence type="ECO:0000256" key="2">
    <source>
        <dbReference type="ARBA" id="ARBA00023002"/>
    </source>
</evidence>
<evidence type="ECO:0000259" key="4">
    <source>
        <dbReference type="SMART" id="SM00822"/>
    </source>
</evidence>
<accession>A0A6N4WB25</accession>
<proteinExistence type="inferred from homology"/>
<evidence type="ECO:0000313" key="5">
    <source>
        <dbReference type="EMBL" id="BBZ77262.1"/>
    </source>
</evidence>
<dbReference type="Pfam" id="PF00106">
    <property type="entry name" value="adh_short"/>
    <property type="match status" value="1"/>
</dbReference>
<evidence type="ECO:0000256" key="3">
    <source>
        <dbReference type="RuleBase" id="RU000363"/>
    </source>
</evidence>
<dbReference type="InterPro" id="IPR057326">
    <property type="entry name" value="KR_dom"/>
</dbReference>
<evidence type="ECO:0000313" key="6">
    <source>
        <dbReference type="Proteomes" id="UP000467249"/>
    </source>
</evidence>
<reference evidence="5 6" key="1">
    <citation type="journal article" date="2019" name="Emerg. Microbes Infect.">
        <title>Comprehensive subspecies identification of 175 nontuberculous mycobacteria species based on 7547 genomic profiles.</title>
        <authorList>
            <person name="Matsumoto Y."/>
            <person name="Kinjo T."/>
            <person name="Motooka D."/>
            <person name="Nabeya D."/>
            <person name="Jung N."/>
            <person name="Uechi K."/>
            <person name="Horii T."/>
            <person name="Iida T."/>
            <person name="Fujita J."/>
            <person name="Nakamura S."/>
        </authorList>
    </citation>
    <scope>NUCLEOTIDE SEQUENCE [LARGE SCALE GENOMIC DNA]</scope>
    <source>
        <strain evidence="5 6">JCM 30275</strain>
    </source>
</reference>
<dbReference type="GO" id="GO:0016491">
    <property type="term" value="F:oxidoreductase activity"/>
    <property type="evidence" value="ECO:0007669"/>
    <property type="project" value="UniProtKB-KW"/>
</dbReference>
<dbReference type="PRINTS" id="PR00081">
    <property type="entry name" value="GDHRDH"/>
</dbReference>
<organism evidence="5 6">
    <name type="scientific">Mycolicibacterium anyangense</name>
    <dbReference type="NCBI Taxonomy" id="1431246"/>
    <lineage>
        <taxon>Bacteria</taxon>
        <taxon>Bacillati</taxon>
        <taxon>Actinomycetota</taxon>
        <taxon>Actinomycetes</taxon>
        <taxon>Mycobacteriales</taxon>
        <taxon>Mycobacteriaceae</taxon>
        <taxon>Mycolicibacterium</taxon>
    </lineage>
</organism>
<dbReference type="InterPro" id="IPR036291">
    <property type="entry name" value="NAD(P)-bd_dom_sf"/>
</dbReference>
<protein>
    <recommendedName>
        <fullName evidence="4">Ketoreductase domain-containing protein</fullName>
    </recommendedName>
</protein>
<comment type="similarity">
    <text evidence="1 3">Belongs to the short-chain dehydrogenases/reductases (SDR) family.</text>
</comment>
<dbReference type="AlphaFoldDB" id="A0A6N4WB25"/>
<dbReference type="PRINTS" id="PR00080">
    <property type="entry name" value="SDRFAMILY"/>
</dbReference>
<dbReference type="SMART" id="SM00822">
    <property type="entry name" value="PKS_KR"/>
    <property type="match status" value="1"/>
</dbReference>
<dbReference type="EMBL" id="AP022620">
    <property type="protein sequence ID" value="BBZ77262.1"/>
    <property type="molecule type" value="Genomic_DNA"/>
</dbReference>
<name>A0A6N4WB25_9MYCO</name>
<dbReference type="InterPro" id="IPR002347">
    <property type="entry name" value="SDR_fam"/>
</dbReference>
<dbReference type="Proteomes" id="UP000467249">
    <property type="component" value="Chromosome"/>
</dbReference>
<feature type="domain" description="Ketoreductase" evidence="4">
    <location>
        <begin position="40"/>
        <end position="223"/>
    </location>
</feature>
<dbReference type="PANTHER" id="PTHR44196:SF2">
    <property type="entry name" value="SHORT-CHAIN DEHYDROGENASE-RELATED"/>
    <property type="match status" value="1"/>
</dbReference>
<dbReference type="CDD" id="cd05233">
    <property type="entry name" value="SDR_c"/>
    <property type="match status" value="1"/>
</dbReference>